<dbReference type="InterPro" id="IPR056823">
    <property type="entry name" value="TEN-like_YD-shell"/>
</dbReference>
<dbReference type="GO" id="GO:0016787">
    <property type="term" value="F:hydrolase activity"/>
    <property type="evidence" value="ECO:0007669"/>
    <property type="project" value="UniProtKB-KW"/>
</dbReference>
<reference evidence="5 7" key="2">
    <citation type="submission" date="2017-03" db="EMBL/GenBank/DDBJ databases">
        <title>Complete sequence of Clostridium formicaceticum DSM 92.</title>
        <authorList>
            <person name="Poehlein A."/>
            <person name="Karl M."/>
            <person name="Bengelsdorf F.R."/>
            <person name="Duerre P."/>
            <person name="Daniel R."/>
        </authorList>
    </citation>
    <scope>NUCLEOTIDE SEQUENCE [LARGE SCALE GENOMIC DNA]</scope>
    <source>
        <strain evidence="5 7">DSM 92</strain>
    </source>
</reference>
<dbReference type="PANTHER" id="PTHR32305">
    <property type="match status" value="1"/>
</dbReference>
<dbReference type="InterPro" id="IPR050708">
    <property type="entry name" value="T6SS_VgrG/RHS"/>
</dbReference>
<feature type="domain" description="Teneurin-like YD-shell" evidence="3">
    <location>
        <begin position="584"/>
        <end position="766"/>
    </location>
</feature>
<keyword evidence="1" id="KW-0677">Repeat</keyword>
<dbReference type="NCBIfam" id="TIGR03696">
    <property type="entry name" value="Rhs_assc_core"/>
    <property type="match status" value="1"/>
</dbReference>
<feature type="region of interest" description="Disordered" evidence="2">
    <location>
        <begin position="1293"/>
        <end position="1323"/>
    </location>
</feature>
<dbReference type="InterPro" id="IPR006530">
    <property type="entry name" value="YD"/>
</dbReference>
<evidence type="ECO:0000259" key="3">
    <source>
        <dbReference type="Pfam" id="PF25023"/>
    </source>
</evidence>
<evidence type="ECO:0000313" key="7">
    <source>
        <dbReference type="Proteomes" id="UP000192478"/>
    </source>
</evidence>
<keyword evidence="6" id="KW-1185">Reference proteome</keyword>
<dbReference type="EC" id="3.1.-.-" evidence="5"/>
<dbReference type="Gene3D" id="2.180.10.10">
    <property type="entry name" value="RHS repeat-associated core"/>
    <property type="match status" value="2"/>
</dbReference>
<proteinExistence type="predicted"/>
<dbReference type="Pfam" id="PF25023">
    <property type="entry name" value="TEN_YD-shell"/>
    <property type="match status" value="2"/>
</dbReference>
<evidence type="ECO:0000256" key="2">
    <source>
        <dbReference type="SAM" id="MobiDB-lite"/>
    </source>
</evidence>
<dbReference type="EMBL" id="CP017603">
    <property type="protein sequence ID" value="AOY76017.1"/>
    <property type="molecule type" value="Genomic_DNA"/>
</dbReference>
<organism evidence="5 7">
    <name type="scientific">Clostridium formicaceticum</name>
    <dbReference type="NCBI Taxonomy" id="1497"/>
    <lineage>
        <taxon>Bacteria</taxon>
        <taxon>Bacillati</taxon>
        <taxon>Bacillota</taxon>
        <taxon>Clostridia</taxon>
        <taxon>Eubacteriales</taxon>
        <taxon>Clostridiaceae</taxon>
        <taxon>Clostridium</taxon>
    </lineage>
</organism>
<dbReference type="KEGG" id="cfm:BJL90_08965"/>
<name>A0AAC9RGG1_9CLOT</name>
<dbReference type="InterPro" id="IPR022385">
    <property type="entry name" value="Rhs_assc_core"/>
</dbReference>
<dbReference type="NCBIfam" id="TIGR01643">
    <property type="entry name" value="YD_repeat_2x"/>
    <property type="match status" value="2"/>
</dbReference>
<keyword evidence="5" id="KW-0378">Hydrolase</keyword>
<dbReference type="EMBL" id="CP020559">
    <property type="protein sequence ID" value="ARE86374.1"/>
    <property type="molecule type" value="Genomic_DNA"/>
</dbReference>
<dbReference type="Pfam" id="PF05593">
    <property type="entry name" value="RHS_repeat"/>
    <property type="match status" value="1"/>
</dbReference>
<dbReference type="PANTHER" id="PTHR32305:SF15">
    <property type="entry name" value="PROTEIN RHSA-RELATED"/>
    <property type="match status" value="1"/>
</dbReference>
<accession>A0AAC9RGG1</accession>
<evidence type="ECO:0000313" key="5">
    <source>
        <dbReference type="EMBL" id="ARE86374.1"/>
    </source>
</evidence>
<dbReference type="RefSeq" id="WP_070966804.1">
    <property type="nucleotide sequence ID" value="NZ_CP017603.1"/>
</dbReference>
<evidence type="ECO:0000313" key="4">
    <source>
        <dbReference type="EMBL" id="AOY76017.1"/>
    </source>
</evidence>
<sequence length="1409" mass="163526">MGYRPEHPIYYQLLNKYEGYRNYVSSDTYIEKQFNLGVGWSLNLPSIEQYITTRYLPHTDEYGDIIIHEELMDVMLLHLGNGRVYRAFDYSEYNLGYDYYIPRYLLKGLELRKNPGTFSNGQSSSTHALIYKDGKKVYFNSSGKAIGEEDRYGNRIYYYYTNNLLTKIKDTLDREINITYYQNGGEKKVTFKGPDNLNIELTFEYLPQYTLNDENEFVLKKIKDQMNRETIFDYTIASGKFNFSTDPDFLWSEKTNYFANLTKVTYPTGATSSYIYEKNSNGKIGSARTKLEYYRIKTREDKQNGLTYNQETYTYEGDYTQYEDYHTTVKNTENKETRYTFNSENLNTHRTIRKNNILLEDESYSYFKNTLLSSQITKLYDADGTSLTKQKTWQYNDHGDLLRHTNERGQITNYQYENKFHQLTSQEIQIDSTRWRKTEYNINSSNGNVNWTKQHNIDNGVDKSITTYFTYDQYGNPITKKIQKPDGTFIEESYEYSSIYRSGYLTKKTSKYKDYQGNQQTAVENMTYDFNTGRLLTLTDGNLNTTAFQYDNIGRVTQVSNPDNSKILIAFDDIQNIVTATLENNHQVRNLYDGLGRLIKKQETKNGQWLTLEENHYDTLSRIDWTKDAKGNMTKFEYDLFNRVTKIINPDISKKQIQYKDKENKRIEINEEGAQHLFQYDNVGNLIMEEVKPNSNTIYRNHYEYDLTGNLKSRKDPKGNVTRFTYDTLGRLIKVTNPKNEEVSYQYDNLNNLIKILVLEYDNTGQLNRQIITQKEYDDLGRLIKTIDPLGKTEYYTYDKVGNLLQKIDKMGQKLVNTYDKRNRPLTQTCYKKDSSVESQKTFNYSQLYTQNKLTATDARGTTVYEYYPNSALKKETQPDNKYVTYEYDNNGNRSKLIDPYGLTITYTYDSRNRLDLLTINGSKTFDYDYYQDGMIKSLKYPNAIGNSTFTYDDTNRLTSLSNAAGSGTNHYSYQYDGNSNIQSVTANGQTKLYQYDTLNRLEMAGTDQVTHYAYDARGNRTQLSGYVPEFYYNDLQGNNKHDFQYNVLNQLTQIKIDGTTILGTYKYNLDGLRAEKTTSQGTTKYYYDNMGRTLSEANSSSSVTAQVVWGHKPLARIINNQYYYYIYNGHGDVVQVINQNGVVVNSYEYDEWGNIIQKQEQINNPIRYAGEYYDDESGLYYLRARYYDPFIGRFITKDSYEGQLTNPMSMNQYVYCLNNPLIFIDKSGNEPISIILEYAPEALDSLQNLVSTYGPELAQGLQEAGNWIVQHGPQVVEGVKNTAKNVTEKLKDLVGSDGGGSSNLDPNKFDKGGSNSRLPDNRSIDSKVTKELKRMGLDKKFQNAMDKGLAPRREGTSGIIELTKNEMITKNGIEYTYKIKVPTAGGHTRVYGYINDAGELIFDLLMKK</sequence>
<dbReference type="InterPro" id="IPR031325">
    <property type="entry name" value="RHS_repeat"/>
</dbReference>
<protein>
    <submittedName>
        <fullName evidence="5">tRNA nuclease WapA</fullName>
        <ecNumber evidence="5">3.1.-.-</ecNumber>
    </submittedName>
</protein>
<evidence type="ECO:0000313" key="6">
    <source>
        <dbReference type="Proteomes" id="UP000177894"/>
    </source>
</evidence>
<gene>
    <name evidence="5" type="primary">wapA_2</name>
    <name evidence="4" type="ORF">BJL90_08965</name>
    <name evidence="5" type="ORF">CLFO_06960</name>
</gene>
<reference evidence="4 6" key="1">
    <citation type="submission" date="2016-10" db="EMBL/GenBank/DDBJ databases">
        <title>Complete Genome Sequence of Acetogen Clostridium formicoaceticum ATCC 27076.</title>
        <authorList>
            <person name="Bao T."/>
            <person name="Cheng C."/>
            <person name="Zhao J."/>
            <person name="Yang S.-T."/>
            <person name="Wang J."/>
            <person name="Wang M."/>
        </authorList>
    </citation>
    <scope>NUCLEOTIDE SEQUENCE [LARGE SCALE GENOMIC DNA]</scope>
    <source>
        <strain evidence="4 6">ATCC 27076</strain>
    </source>
</reference>
<feature type="domain" description="Teneurin-like YD-shell" evidence="3">
    <location>
        <begin position="948"/>
        <end position="1221"/>
    </location>
</feature>
<dbReference type="Proteomes" id="UP000192478">
    <property type="component" value="Chromosome"/>
</dbReference>
<evidence type="ECO:0000256" key="1">
    <source>
        <dbReference type="ARBA" id="ARBA00022737"/>
    </source>
</evidence>
<dbReference type="Proteomes" id="UP000177894">
    <property type="component" value="Chromosome"/>
</dbReference>